<keyword evidence="2" id="KW-1185">Reference proteome</keyword>
<dbReference type="GeneID" id="40333993"/>
<organism evidence="1 2">
    <name type="scientific">Trypanosoma rangeli</name>
    <dbReference type="NCBI Taxonomy" id="5698"/>
    <lineage>
        <taxon>Eukaryota</taxon>
        <taxon>Discoba</taxon>
        <taxon>Euglenozoa</taxon>
        <taxon>Kinetoplastea</taxon>
        <taxon>Metakinetoplastina</taxon>
        <taxon>Trypanosomatida</taxon>
        <taxon>Trypanosomatidae</taxon>
        <taxon>Trypanosoma</taxon>
        <taxon>Herpetosoma</taxon>
    </lineage>
</organism>
<comment type="caution">
    <text evidence="1">The sequence shown here is derived from an EMBL/GenBank/DDBJ whole genome shotgun (WGS) entry which is preliminary data.</text>
</comment>
<accession>A0A3R7R4B8</accession>
<evidence type="ECO:0000313" key="1">
    <source>
        <dbReference type="EMBL" id="RNE95871.1"/>
    </source>
</evidence>
<evidence type="ECO:0000313" key="2">
    <source>
        <dbReference type="Proteomes" id="UP000283634"/>
    </source>
</evidence>
<protein>
    <submittedName>
        <fullName evidence="1">Uncharacterized protein</fullName>
    </submittedName>
</protein>
<reference evidence="1 2" key="1">
    <citation type="journal article" date="2018" name="BMC Genomics">
        <title>Genomic comparison of Trypanosoma conorhini and Trypanosoma rangeli to Trypanosoma cruzi strains of high and low virulence.</title>
        <authorList>
            <person name="Bradwell K.R."/>
            <person name="Koparde V.N."/>
            <person name="Matveyev A.V."/>
            <person name="Serrano M.G."/>
            <person name="Alves J.M."/>
            <person name="Parikh H."/>
            <person name="Huang B."/>
            <person name="Lee V."/>
            <person name="Espinosa-Alvarez O."/>
            <person name="Ortiz P.A."/>
            <person name="Costa-Martins A.G."/>
            <person name="Teixeira M.M."/>
            <person name="Buck G.A."/>
        </authorList>
    </citation>
    <scope>NUCLEOTIDE SEQUENCE [LARGE SCALE GENOMIC DNA]</scope>
    <source>
        <strain evidence="1 2">AM80</strain>
    </source>
</reference>
<sequence length="117" mass="11972">RCVALGTSAGTGGAPLKITGTRRVASSRTWICTVGKCFAFPAVEGVEVAEGHRCGAPATLFSCRRKHGRTLLLCRRAPSVWLNALASVRAIAALQGDATKGGAARLDAAIGRGIAPS</sequence>
<dbReference type="EMBL" id="MKGL01000782">
    <property type="protein sequence ID" value="RNE95871.1"/>
    <property type="molecule type" value="Genomic_DNA"/>
</dbReference>
<dbReference type="AlphaFoldDB" id="A0A3R7R4B8"/>
<gene>
    <name evidence="1" type="ORF">TraAM80_10060</name>
</gene>
<proteinExistence type="predicted"/>
<dbReference type="Proteomes" id="UP000283634">
    <property type="component" value="Unassembled WGS sequence"/>
</dbReference>
<name>A0A3R7R4B8_TRYRA</name>
<feature type="non-terminal residue" evidence="1">
    <location>
        <position position="1"/>
    </location>
</feature>
<dbReference type="RefSeq" id="XP_029233435.1">
    <property type="nucleotide sequence ID" value="XM_029386710.1"/>
</dbReference>